<evidence type="ECO:0000256" key="8">
    <source>
        <dbReference type="ARBA" id="ARBA00022927"/>
    </source>
</evidence>
<evidence type="ECO:0000256" key="6">
    <source>
        <dbReference type="ARBA" id="ARBA00022500"/>
    </source>
</evidence>
<evidence type="ECO:0000256" key="9">
    <source>
        <dbReference type="ARBA" id="ARBA00023136"/>
    </source>
</evidence>
<evidence type="ECO:0000313" key="12">
    <source>
        <dbReference type="Proteomes" id="UP000297706"/>
    </source>
</evidence>
<dbReference type="InterPro" id="IPR052570">
    <property type="entry name" value="FliJ"/>
</dbReference>
<evidence type="ECO:0000256" key="5">
    <source>
        <dbReference type="ARBA" id="ARBA00022475"/>
    </source>
</evidence>
<dbReference type="OrthoDB" id="6465096at2"/>
<keyword evidence="7" id="KW-1005">Bacterial flagellum biogenesis</keyword>
<dbReference type="InterPro" id="IPR018006">
    <property type="entry name" value="Flag_FliJ_proteobac"/>
</dbReference>
<keyword evidence="11" id="KW-0282">Flagellum</keyword>
<dbReference type="PANTHER" id="PTHR38786">
    <property type="entry name" value="FLAGELLAR FLIJ PROTEIN"/>
    <property type="match status" value="1"/>
</dbReference>
<keyword evidence="8" id="KW-0653">Protein transport</keyword>
<dbReference type="PANTHER" id="PTHR38786:SF1">
    <property type="entry name" value="FLAGELLAR FLIJ PROTEIN"/>
    <property type="match status" value="1"/>
</dbReference>
<reference evidence="11 12" key="1">
    <citation type="submission" date="2018-02" db="EMBL/GenBank/DDBJ databases">
        <title>A novel lanthanide dependent methylotroph, Methylotenera sp. La3113.</title>
        <authorList>
            <person name="Lv H."/>
            <person name="Tani A."/>
        </authorList>
    </citation>
    <scope>NUCLEOTIDE SEQUENCE [LARGE SCALE GENOMIC DNA]</scope>
    <source>
        <strain evidence="11 12">La3113</strain>
    </source>
</reference>
<dbReference type="RefSeq" id="WP_135277422.1">
    <property type="nucleotide sequence ID" value="NZ_PQVH01000008.1"/>
</dbReference>
<organism evidence="11 12">
    <name type="scientific">Methylotenera oryzisoli</name>
    <dbReference type="NCBI Taxonomy" id="2080758"/>
    <lineage>
        <taxon>Bacteria</taxon>
        <taxon>Pseudomonadati</taxon>
        <taxon>Pseudomonadota</taxon>
        <taxon>Betaproteobacteria</taxon>
        <taxon>Nitrosomonadales</taxon>
        <taxon>Methylophilaceae</taxon>
        <taxon>Methylotenera</taxon>
    </lineage>
</organism>
<dbReference type="GO" id="GO:0044781">
    <property type="term" value="P:bacterial-type flagellum organization"/>
    <property type="evidence" value="ECO:0007669"/>
    <property type="project" value="UniProtKB-KW"/>
</dbReference>
<name>A0A4Y9VRV0_9PROT</name>
<comment type="similarity">
    <text evidence="2">Belongs to the FliJ family.</text>
</comment>
<evidence type="ECO:0000256" key="7">
    <source>
        <dbReference type="ARBA" id="ARBA00022795"/>
    </source>
</evidence>
<comment type="subcellular location">
    <subcellularLocation>
        <location evidence="1">Cell membrane</location>
        <topology evidence="1">Peripheral membrane protein</topology>
        <orientation evidence="1">Cytoplasmic side</orientation>
    </subcellularLocation>
</comment>
<gene>
    <name evidence="11" type="primary">fliJ</name>
    <name evidence="11" type="ORF">C3Y98_06630</name>
</gene>
<dbReference type="NCBIfam" id="TIGR02473">
    <property type="entry name" value="flagell_FliJ"/>
    <property type="match status" value="1"/>
</dbReference>
<dbReference type="Pfam" id="PF02050">
    <property type="entry name" value="FliJ"/>
    <property type="match status" value="1"/>
</dbReference>
<proteinExistence type="inferred from homology"/>
<keyword evidence="10" id="KW-1006">Bacterial flagellum protein export</keyword>
<dbReference type="InterPro" id="IPR012823">
    <property type="entry name" value="Flagell_FliJ"/>
</dbReference>
<dbReference type="AlphaFoldDB" id="A0A4Y9VRV0"/>
<dbReference type="PRINTS" id="PR01004">
    <property type="entry name" value="FLGFLIJ"/>
</dbReference>
<evidence type="ECO:0000256" key="10">
    <source>
        <dbReference type="ARBA" id="ARBA00023225"/>
    </source>
</evidence>
<dbReference type="Proteomes" id="UP000297706">
    <property type="component" value="Unassembled WGS sequence"/>
</dbReference>
<dbReference type="EMBL" id="PQVH01000008">
    <property type="protein sequence ID" value="TFW71755.1"/>
    <property type="molecule type" value="Genomic_DNA"/>
</dbReference>
<evidence type="ECO:0000256" key="2">
    <source>
        <dbReference type="ARBA" id="ARBA00010004"/>
    </source>
</evidence>
<keyword evidence="12" id="KW-1185">Reference proteome</keyword>
<protein>
    <recommendedName>
        <fullName evidence="3">Flagellar FliJ protein</fullName>
    </recommendedName>
</protein>
<sequence length="148" mass="17132">MTTKSSNVLKMLEEIAAKEVELATEALAKAMKAADEAQGKYDMLLEYRKGYQDNLAANLTKGMTAEAYQNFQNFFKKLDHAIAGQRDVVLIAQQQVKVHRTLWQESQRKKLSYDVLITRSDKRIAKVEQKRDQKLMDEFATRMTRTKR</sequence>
<keyword evidence="5" id="KW-1003">Cell membrane</keyword>
<evidence type="ECO:0000313" key="11">
    <source>
        <dbReference type="EMBL" id="TFW71755.1"/>
    </source>
</evidence>
<dbReference type="InterPro" id="IPR053716">
    <property type="entry name" value="Flag_assembly_chemotaxis_eff"/>
</dbReference>
<evidence type="ECO:0000256" key="1">
    <source>
        <dbReference type="ARBA" id="ARBA00004413"/>
    </source>
</evidence>
<dbReference type="Gene3D" id="1.10.287.1700">
    <property type="match status" value="1"/>
</dbReference>
<evidence type="ECO:0000256" key="3">
    <source>
        <dbReference type="ARBA" id="ARBA00020392"/>
    </source>
</evidence>
<keyword evidence="6" id="KW-0145">Chemotaxis</keyword>
<comment type="caution">
    <text evidence="11">The sequence shown here is derived from an EMBL/GenBank/DDBJ whole genome shotgun (WGS) entry which is preliminary data.</text>
</comment>
<dbReference type="GO" id="GO:0003774">
    <property type="term" value="F:cytoskeletal motor activity"/>
    <property type="evidence" value="ECO:0007669"/>
    <property type="project" value="InterPro"/>
</dbReference>
<keyword evidence="11" id="KW-0969">Cilium</keyword>
<keyword evidence="11" id="KW-0966">Cell projection</keyword>
<keyword evidence="4" id="KW-0813">Transport</keyword>
<dbReference type="GO" id="GO:0015031">
    <property type="term" value="P:protein transport"/>
    <property type="evidence" value="ECO:0007669"/>
    <property type="project" value="UniProtKB-KW"/>
</dbReference>
<dbReference type="GO" id="GO:0071973">
    <property type="term" value="P:bacterial-type flagellum-dependent cell motility"/>
    <property type="evidence" value="ECO:0007669"/>
    <property type="project" value="InterPro"/>
</dbReference>
<dbReference type="GO" id="GO:0009288">
    <property type="term" value="C:bacterial-type flagellum"/>
    <property type="evidence" value="ECO:0007669"/>
    <property type="project" value="InterPro"/>
</dbReference>
<accession>A0A4Y9VRV0</accession>
<dbReference type="GO" id="GO:0005886">
    <property type="term" value="C:plasma membrane"/>
    <property type="evidence" value="ECO:0007669"/>
    <property type="project" value="UniProtKB-SubCell"/>
</dbReference>
<evidence type="ECO:0000256" key="4">
    <source>
        <dbReference type="ARBA" id="ARBA00022448"/>
    </source>
</evidence>
<dbReference type="PIRSF" id="PIRSF019404">
    <property type="entry name" value="FliJ"/>
    <property type="match status" value="1"/>
</dbReference>
<dbReference type="GO" id="GO:0006935">
    <property type="term" value="P:chemotaxis"/>
    <property type="evidence" value="ECO:0007669"/>
    <property type="project" value="UniProtKB-KW"/>
</dbReference>
<keyword evidence="9" id="KW-0472">Membrane</keyword>